<keyword evidence="2" id="KW-1185">Reference proteome</keyword>
<dbReference type="Proteomes" id="UP000092582">
    <property type="component" value="Chromosome 1"/>
</dbReference>
<dbReference type="AlphaFoldDB" id="A0A1B1BJH8"/>
<evidence type="ECO:0000313" key="2">
    <source>
        <dbReference type="Proteomes" id="UP000092582"/>
    </source>
</evidence>
<dbReference type="PATRIC" id="fig|670052.7.peg.1703"/>
<dbReference type="KEGG" id="cart:PA27867_1648"/>
<organism evidence="1 2">
    <name type="scientific">Cryobacterium arcticum</name>
    <dbReference type="NCBI Taxonomy" id="670052"/>
    <lineage>
        <taxon>Bacteria</taxon>
        <taxon>Bacillati</taxon>
        <taxon>Actinomycetota</taxon>
        <taxon>Actinomycetes</taxon>
        <taxon>Micrococcales</taxon>
        <taxon>Microbacteriaceae</taxon>
        <taxon>Cryobacterium</taxon>
    </lineage>
</organism>
<protein>
    <submittedName>
        <fullName evidence="1">Uncharacterized protein</fullName>
    </submittedName>
</protein>
<reference evidence="1 2" key="1">
    <citation type="submission" date="2016-06" db="EMBL/GenBank/DDBJ databases">
        <title>Genome sequencing of Cryobacterium arcticum PAMC 27867.</title>
        <authorList>
            <person name="Lee J."/>
            <person name="Kim O.-S."/>
        </authorList>
    </citation>
    <scope>NUCLEOTIDE SEQUENCE [LARGE SCALE GENOMIC DNA]</scope>
    <source>
        <strain evidence="1 2">PAMC 27867</strain>
    </source>
</reference>
<accession>A0A1B1BJH8</accession>
<dbReference type="RefSeq" id="WP_236900883.1">
    <property type="nucleotide sequence ID" value="NZ_CP016282.1"/>
</dbReference>
<proteinExistence type="predicted"/>
<sequence>MKRFEGTVPDLLPVLSRGKHKSPRSGACFMEFASHLSGEAWSDHPACTHPVLASLARMVNDCTSDEARSRLMTLIPSVIGLRGDDPRVRLVVALRAATAGLPVVSADHQRALAVGILNCQRHLARLSEGDSDAVSDQVREAFERAPQTERWAREFMGSVGSWSRTRFTDRTAESIIRITVQGIAEACIPDTDERLYTLLSQAIDDTTRVLGKPEGEPVVMPQPLSPEAARRALRV</sequence>
<dbReference type="STRING" id="670052.PA27867_1648"/>
<evidence type="ECO:0000313" key="1">
    <source>
        <dbReference type="EMBL" id="ANP72603.1"/>
    </source>
</evidence>
<name>A0A1B1BJH8_9MICO</name>
<gene>
    <name evidence="1" type="ORF">PA27867_1648</name>
</gene>
<dbReference type="EMBL" id="CP016282">
    <property type="protein sequence ID" value="ANP72603.1"/>
    <property type="molecule type" value="Genomic_DNA"/>
</dbReference>